<dbReference type="CDD" id="cd00303">
    <property type="entry name" value="retropepsin_like"/>
    <property type="match status" value="1"/>
</dbReference>
<protein>
    <submittedName>
        <fullName evidence="1">Uncharacterized protein</fullName>
    </submittedName>
</protein>
<dbReference type="STRING" id="946122.A0A0C2WEP6"/>
<dbReference type="Proteomes" id="UP000054549">
    <property type="component" value="Unassembled WGS sequence"/>
</dbReference>
<evidence type="ECO:0000313" key="1">
    <source>
        <dbReference type="EMBL" id="KIL55026.1"/>
    </source>
</evidence>
<proteinExistence type="predicted"/>
<accession>A0A0C2WEP6</accession>
<sequence>WVYGQLYRGKDTALKALYRWSNRQRCPELTLNLIHELLDLTPDDIRAALRELKRPRRWVRRIGSNSLLLPLVLDTLDDGRSLDIQGLLDSGATGCYLDEGSARAKGLNLEQLPRPVPIYNADGSFNEASPIRFTARLRLHIKDHSEVFTFAVTNLG</sequence>
<organism evidence="1 2">
    <name type="scientific">Amanita muscaria (strain Koide BX008)</name>
    <dbReference type="NCBI Taxonomy" id="946122"/>
    <lineage>
        <taxon>Eukaryota</taxon>
        <taxon>Fungi</taxon>
        <taxon>Dikarya</taxon>
        <taxon>Basidiomycota</taxon>
        <taxon>Agaricomycotina</taxon>
        <taxon>Agaricomycetes</taxon>
        <taxon>Agaricomycetidae</taxon>
        <taxon>Agaricales</taxon>
        <taxon>Pluteineae</taxon>
        <taxon>Amanitaceae</taxon>
        <taxon>Amanita</taxon>
    </lineage>
</organism>
<dbReference type="InParanoid" id="A0A0C2WEP6"/>
<reference evidence="1 2" key="1">
    <citation type="submission" date="2014-04" db="EMBL/GenBank/DDBJ databases">
        <title>Evolutionary Origins and Diversification of the Mycorrhizal Mutualists.</title>
        <authorList>
            <consortium name="DOE Joint Genome Institute"/>
            <consortium name="Mycorrhizal Genomics Consortium"/>
            <person name="Kohler A."/>
            <person name="Kuo A."/>
            <person name="Nagy L.G."/>
            <person name="Floudas D."/>
            <person name="Copeland A."/>
            <person name="Barry K.W."/>
            <person name="Cichocki N."/>
            <person name="Veneault-Fourrey C."/>
            <person name="LaButti K."/>
            <person name="Lindquist E.A."/>
            <person name="Lipzen A."/>
            <person name="Lundell T."/>
            <person name="Morin E."/>
            <person name="Murat C."/>
            <person name="Riley R."/>
            <person name="Ohm R."/>
            <person name="Sun H."/>
            <person name="Tunlid A."/>
            <person name="Henrissat B."/>
            <person name="Grigoriev I.V."/>
            <person name="Hibbett D.S."/>
            <person name="Martin F."/>
        </authorList>
    </citation>
    <scope>NUCLEOTIDE SEQUENCE [LARGE SCALE GENOMIC DNA]</scope>
    <source>
        <strain evidence="1 2">Koide BX008</strain>
    </source>
</reference>
<dbReference type="OrthoDB" id="3267566at2759"/>
<feature type="non-terminal residue" evidence="1">
    <location>
        <position position="1"/>
    </location>
</feature>
<dbReference type="EMBL" id="KN818579">
    <property type="protein sequence ID" value="KIL55026.1"/>
    <property type="molecule type" value="Genomic_DNA"/>
</dbReference>
<dbReference type="HOGENOM" id="CLU_133980_0_0_1"/>
<evidence type="ECO:0000313" key="2">
    <source>
        <dbReference type="Proteomes" id="UP000054549"/>
    </source>
</evidence>
<gene>
    <name evidence="1" type="ORF">M378DRAFT_39410</name>
</gene>
<keyword evidence="2" id="KW-1185">Reference proteome</keyword>
<name>A0A0C2WEP6_AMAMK</name>
<feature type="non-terminal residue" evidence="1">
    <location>
        <position position="156"/>
    </location>
</feature>
<dbReference type="AlphaFoldDB" id="A0A0C2WEP6"/>